<dbReference type="PANTHER" id="PTHR10030">
    <property type="entry name" value="ALPHA-L-FUCOSIDASE"/>
    <property type="match status" value="1"/>
</dbReference>
<dbReference type="PANTHER" id="PTHR10030:SF37">
    <property type="entry name" value="ALPHA-L-FUCOSIDASE-RELATED"/>
    <property type="match status" value="1"/>
</dbReference>
<name>A0A9D2TIL8_9FIRM</name>
<dbReference type="InterPro" id="IPR057739">
    <property type="entry name" value="Glyco_hydro_29_N"/>
</dbReference>
<evidence type="ECO:0000256" key="3">
    <source>
        <dbReference type="ARBA" id="ARBA00012662"/>
    </source>
</evidence>
<dbReference type="GO" id="GO:0004560">
    <property type="term" value="F:alpha-L-fucosidase activity"/>
    <property type="evidence" value="ECO:0007669"/>
    <property type="project" value="InterPro"/>
</dbReference>
<dbReference type="InterPro" id="IPR017853">
    <property type="entry name" value="GH"/>
</dbReference>
<dbReference type="GO" id="GO:0006004">
    <property type="term" value="P:fucose metabolic process"/>
    <property type="evidence" value="ECO:0007669"/>
    <property type="project" value="InterPro"/>
</dbReference>
<evidence type="ECO:0000256" key="5">
    <source>
        <dbReference type="ARBA" id="ARBA00022801"/>
    </source>
</evidence>
<dbReference type="Gene3D" id="3.20.20.80">
    <property type="entry name" value="Glycosidases"/>
    <property type="match status" value="1"/>
</dbReference>
<keyword evidence="4" id="KW-0732">Signal</keyword>
<evidence type="ECO:0000256" key="7">
    <source>
        <dbReference type="PIRSR" id="PIRSR001092-1"/>
    </source>
</evidence>
<evidence type="ECO:0000313" key="9">
    <source>
        <dbReference type="EMBL" id="HJC71394.1"/>
    </source>
</evidence>
<protein>
    <recommendedName>
        <fullName evidence="3">alpha-L-fucosidase</fullName>
        <ecNumber evidence="3">3.2.1.51</ecNumber>
    </recommendedName>
</protein>
<proteinExistence type="inferred from homology"/>
<dbReference type="InterPro" id="IPR000933">
    <property type="entry name" value="Glyco_hydro_29"/>
</dbReference>
<dbReference type="GO" id="GO:0016139">
    <property type="term" value="P:glycoside catabolic process"/>
    <property type="evidence" value="ECO:0007669"/>
    <property type="project" value="TreeGrafter"/>
</dbReference>
<evidence type="ECO:0000256" key="6">
    <source>
        <dbReference type="ARBA" id="ARBA00023295"/>
    </source>
</evidence>
<comment type="similarity">
    <text evidence="2">Belongs to the glycosyl hydrolase 29 family.</text>
</comment>
<keyword evidence="5" id="KW-0378">Hydrolase</keyword>
<evidence type="ECO:0000259" key="8">
    <source>
        <dbReference type="Pfam" id="PF01120"/>
    </source>
</evidence>
<comment type="function">
    <text evidence="1">Alpha-L-fucosidase is responsible for hydrolyzing the alpha-1,6-linked fucose joined to the reducing-end N-acetylglucosamine of the carbohydrate moieties of glycoproteins.</text>
</comment>
<dbReference type="InterPro" id="IPR016286">
    <property type="entry name" value="FUC_metazoa-typ"/>
</dbReference>
<accession>A0A9D2TIL8</accession>
<dbReference type="Pfam" id="PF01120">
    <property type="entry name" value="Alpha_L_fucos"/>
    <property type="match status" value="1"/>
</dbReference>
<dbReference type="EC" id="3.2.1.51" evidence="3"/>
<evidence type="ECO:0000256" key="2">
    <source>
        <dbReference type="ARBA" id="ARBA00007951"/>
    </source>
</evidence>
<evidence type="ECO:0000313" key="10">
    <source>
        <dbReference type="Proteomes" id="UP000823918"/>
    </source>
</evidence>
<evidence type="ECO:0000256" key="4">
    <source>
        <dbReference type="ARBA" id="ARBA00022729"/>
    </source>
</evidence>
<dbReference type="GO" id="GO:0005764">
    <property type="term" value="C:lysosome"/>
    <property type="evidence" value="ECO:0007669"/>
    <property type="project" value="TreeGrafter"/>
</dbReference>
<dbReference type="SUPFAM" id="SSF51445">
    <property type="entry name" value="(Trans)glycosidases"/>
    <property type="match status" value="1"/>
</dbReference>
<evidence type="ECO:0000256" key="1">
    <source>
        <dbReference type="ARBA" id="ARBA00004071"/>
    </source>
</evidence>
<dbReference type="SMART" id="SM00812">
    <property type="entry name" value="Alpha_L_fucos"/>
    <property type="match status" value="1"/>
</dbReference>
<dbReference type="PRINTS" id="PR00741">
    <property type="entry name" value="GLHYDRLASE29"/>
</dbReference>
<organism evidence="9 10">
    <name type="scientific">Candidatus Ruthenibacterium merdavium</name>
    <dbReference type="NCBI Taxonomy" id="2838752"/>
    <lineage>
        <taxon>Bacteria</taxon>
        <taxon>Bacillati</taxon>
        <taxon>Bacillota</taxon>
        <taxon>Clostridia</taxon>
        <taxon>Eubacteriales</taxon>
        <taxon>Oscillospiraceae</taxon>
        <taxon>Ruthenibacterium</taxon>
    </lineage>
</organism>
<dbReference type="EMBL" id="DWWA01000008">
    <property type="protein sequence ID" value="HJC71394.1"/>
    <property type="molecule type" value="Genomic_DNA"/>
</dbReference>
<feature type="site" description="May be important for catalysis" evidence="7">
    <location>
        <position position="238"/>
    </location>
</feature>
<dbReference type="PIRSF" id="PIRSF001092">
    <property type="entry name" value="Alpha-L-fucosidase"/>
    <property type="match status" value="1"/>
</dbReference>
<reference evidence="9" key="1">
    <citation type="journal article" date="2021" name="PeerJ">
        <title>Extensive microbial diversity within the chicken gut microbiome revealed by metagenomics and culture.</title>
        <authorList>
            <person name="Gilroy R."/>
            <person name="Ravi A."/>
            <person name="Getino M."/>
            <person name="Pursley I."/>
            <person name="Horton D.L."/>
            <person name="Alikhan N.F."/>
            <person name="Baker D."/>
            <person name="Gharbi K."/>
            <person name="Hall N."/>
            <person name="Watson M."/>
            <person name="Adriaenssens E.M."/>
            <person name="Foster-Nyarko E."/>
            <person name="Jarju S."/>
            <person name="Secka A."/>
            <person name="Antonio M."/>
            <person name="Oren A."/>
            <person name="Chaudhuri R.R."/>
            <person name="La Ragione R."/>
            <person name="Hildebrand F."/>
            <person name="Pallen M.J."/>
        </authorList>
    </citation>
    <scope>NUCLEOTIDE SEQUENCE</scope>
    <source>
        <strain evidence="9">5933</strain>
    </source>
</reference>
<keyword evidence="6" id="KW-0326">Glycosidase</keyword>
<comment type="caution">
    <text evidence="9">The sequence shown here is derived from an EMBL/GenBank/DDBJ whole genome shotgun (WGS) entry which is preliminary data.</text>
</comment>
<dbReference type="Proteomes" id="UP000823918">
    <property type="component" value="Unassembled WGS sequence"/>
</dbReference>
<gene>
    <name evidence="9" type="ORF">H9698_01190</name>
</gene>
<feature type="domain" description="Glycoside hydrolase family 29 N-terminal" evidence="8">
    <location>
        <begin position="7"/>
        <end position="303"/>
    </location>
</feature>
<reference evidence="9" key="2">
    <citation type="submission" date="2021-04" db="EMBL/GenBank/DDBJ databases">
        <authorList>
            <person name="Gilroy R."/>
        </authorList>
    </citation>
    <scope>NUCLEOTIDE SEQUENCE</scope>
    <source>
        <strain evidence="9">5933</strain>
    </source>
</reference>
<dbReference type="AlphaFoldDB" id="A0A9D2TIL8"/>
<sequence length="411" mass="47324">MEKRIRAFQQLGFGLFVHYGPYVQYESGEWAYELCRIDPKEYEKKALSCDYSSFDAEKIAPAAKSCGAKYVTFTTRHHDGFSLYDTRGLSDYDVMHTPNGRDLVREFVDACRRNDIVPFFYHTTLDWHHPDFENDFGRYQQYLRDSVRILCENYGPIGGFWFDGNWSKPAQLWEDDALYKVIRQSQPEAIIVNNTGLHAQGAFTHPEIDCVTFEQGTPKGWCSGKTQPGEKEYMGEMCYTLCWHWGIAQDIDIKSMRQILEAYTACRRVGGNFLLGIFTRLDASQPLLHQGYLEAIGQWVKRNEPALFDAVPGEAEGFGKDFMLENGNKRYAFIHDLSTSGDHNVLPGAKKGYSCFEHVTQKLKNAYWLDSKTPVEYTQDLANERLFVKMEPFSYGQNWVIRVAAFETESV</sequence>